<feature type="compositionally biased region" description="Gly residues" evidence="15">
    <location>
        <begin position="915"/>
        <end position="928"/>
    </location>
</feature>
<dbReference type="FunFam" id="3.30.1330.20:FF:000003">
    <property type="entry name" value="Tubulin gamma chain"/>
    <property type="match status" value="1"/>
</dbReference>
<dbReference type="InterPro" id="IPR011993">
    <property type="entry name" value="PH-like_dom_sf"/>
</dbReference>
<dbReference type="Pfam" id="PF03953">
    <property type="entry name" value="Tubulin_C"/>
    <property type="match status" value="1"/>
</dbReference>
<dbReference type="GO" id="GO:0000278">
    <property type="term" value="P:mitotic cell cycle"/>
    <property type="evidence" value="ECO:0007669"/>
    <property type="project" value="UniProtKB-ARBA"/>
</dbReference>
<dbReference type="InterPro" id="IPR037103">
    <property type="entry name" value="Tubulin/FtsZ-like_C"/>
</dbReference>
<dbReference type="InterPro" id="IPR003008">
    <property type="entry name" value="Tubulin_FtsZ_GTPase"/>
</dbReference>
<evidence type="ECO:0000313" key="17">
    <source>
        <dbReference type="EMBL" id="RCI13311.1"/>
    </source>
</evidence>
<organism evidence="17 18">
    <name type="scientific">Ophiocordyceps polyrhachis-furcata BCC 54312</name>
    <dbReference type="NCBI Taxonomy" id="1330021"/>
    <lineage>
        <taxon>Eukaryota</taxon>
        <taxon>Fungi</taxon>
        <taxon>Dikarya</taxon>
        <taxon>Ascomycota</taxon>
        <taxon>Pezizomycotina</taxon>
        <taxon>Sordariomycetes</taxon>
        <taxon>Hypocreomycetidae</taxon>
        <taxon>Hypocreales</taxon>
        <taxon>Ophiocordycipitaceae</taxon>
        <taxon>Ophiocordyceps</taxon>
    </lineage>
</organism>
<dbReference type="Pfam" id="PF00091">
    <property type="entry name" value="Tubulin"/>
    <property type="match status" value="1"/>
</dbReference>
<dbReference type="FunFam" id="3.40.50.1440:FF:000012">
    <property type="entry name" value="Tubulin gamma chain"/>
    <property type="match status" value="1"/>
</dbReference>
<dbReference type="InterPro" id="IPR008280">
    <property type="entry name" value="Tub_FtsZ_C"/>
</dbReference>
<dbReference type="InterPro" id="IPR036525">
    <property type="entry name" value="Tubulin/FtsZ_GTPase_sf"/>
</dbReference>
<dbReference type="InterPro" id="IPR017975">
    <property type="entry name" value="Tubulin_CS"/>
</dbReference>
<evidence type="ECO:0000256" key="15">
    <source>
        <dbReference type="SAM" id="MobiDB-lite"/>
    </source>
</evidence>
<feature type="compositionally biased region" description="Low complexity" evidence="15">
    <location>
        <begin position="751"/>
        <end position="766"/>
    </location>
</feature>
<evidence type="ECO:0000256" key="4">
    <source>
        <dbReference type="ARBA" id="ARBA00011747"/>
    </source>
</evidence>
<feature type="region of interest" description="Disordered" evidence="15">
    <location>
        <begin position="258"/>
        <end position="337"/>
    </location>
</feature>
<feature type="region of interest" description="Disordered" evidence="15">
    <location>
        <begin position="351"/>
        <end position="540"/>
    </location>
</feature>
<sequence>MVTFSLPADDDVAEATNGTPKPRPPLPFAKRSLVSSFSSKRNDTPYKAPSRRLFGNQQGETPPAGGLSSSSLATARNIFSAATFADSPSSATFSPSLPQGAMKRLFAPGSTPEPNRLLRAQATPRGMAATASDKELFPMRIASPPAELTGEALSQKVPKDWNSKGSIYSDQFLSHLCPAELDDEQRRQFFCILDLRRLKYAANEIFSRKDWKLNVVNFAKEFEKSRSIILLRYGLYEFQTIKPSKAILQKWRREHGLPQSDEEEVDGTPSRFTSSKKRKASDDFAKDSAASAKGKRRAMDVVEPEPATPAVAPSKNKRKASLSGESPAKLQKPAPSSAKALFEKIANKATATQRPAATAPGNLFGMAKPSGSSSNLARSVLTAGAPQGGGPDTPQAGGNIFGYLSDASSAKNSGVEADAESESETGSDETAKQRQKDKPSLDDASAEHSNKPGFAAASAAGHTEAGMPVSSPFMSMGGNTSTGNSSVPGTRESTPGRSLFDRVTKGSDGHPMRAEAEAEADVEKPQATTEKPVAPLDQTWNPNTTPIKFAPAASQSSSLFGNTTSTTTNNNNIFTPKTTASSANWATAAQNAPPAKASLFGVGAEHGGGQDGGESDKENGSKRSTKTTSDAKPAAPSSIFGEKTAAVAAQDKPADAEPPKPASLFGSQAAPSMFASTPVATSSLFGASKPGAAASDSSAPAAPAKPGFLFGAPSTDGGAKSTTEPAAAEPAASQPALFGFGAASKVDGARSSLETEAAASKTASSTGDKFSSSGTAPVGGSLFGGSPMKQDEPSPARNPFAGGNMPSLFSFGAKPQGSADSAPAFGNPSASSSAGQNVSFGAGASSNTGGFNFNFTGGTASGSSFVNPFAAQPSSDPAPKATGGGLFNFDSSSGPSNPFQFGSGANGSSSSSGGSIFGQLGGVSGPGGTSSDLPGGQSQASSQAGGAVFGSSQPAPVFGGVQPPAGGSSTTGTNSPLNFGGGGSSLATTPAVGTPEHWSQAEGTTSGGEPKEGEEEAQISLADVVDADEVVLHEVRAKALKFTSPRENMADSEEGKKVKAKSPWTTRGVGPLRLLKHRATGAVRLLLRTEPSGNVAVNRTVLPNVVYKADGKYVKVTTSTAEGHGLETWMMQVKTEEAAKELANIAAFVAVFAGLAVAASADCPPPVGCLRRGNCTENVNGCTVCKPECTVGKPACPPPVACLRRSDCTENVGGCTICKPECTVGKPACPPPQACSRRGGCTENVNGCTVCKPECRREANREIITIQAGQCGNSIGSQFWQQLCQEHGISQDGNLEDFATEGGDRKDVFYYQSDDTRYIPRAILIDLEPRVINGIQTGPYRNIYNPENFYVGKNGMGAANNWGDGYQSGEAVCEDIMEMIDREADGSDSLEGFMMLHSIAGGTGSGLGSFLLERLNDRFPKKIIQTYSVFPDTTNAGDVVVHPYNSILSMRRLTQNADSVVVLDNGALSHIAADRLHVQEPSFQQTNQLVATVMSASTTTLRYPGYMHNDLVSILASLIPTPRCHFLMTAYTPFTGDQVEQAKTVRKTTVLDVMRRLLQPKNRMVSTVPGKKSCYMSILNVIQGEVDPTDVHKSLLRIRERRLATFIPWGPASIQVALTKRSPYISASHRVSGLMLANHTSIATLFKRILKQYDGMRKRNAFMEGYKKTAPFSENLDEFDEAREVVAELIGEYEAAEGADYLNPDAGEKPSSSADADKRAG</sequence>
<evidence type="ECO:0000256" key="14">
    <source>
        <dbReference type="ARBA" id="ARBA00034296"/>
    </source>
</evidence>
<feature type="region of interest" description="Disordered" evidence="15">
    <location>
        <begin position="749"/>
        <end position="843"/>
    </location>
</feature>
<dbReference type="PROSITE" id="PS00227">
    <property type="entry name" value="TUBULIN"/>
    <property type="match status" value="1"/>
</dbReference>
<dbReference type="PRINTS" id="PR01161">
    <property type="entry name" value="TUBULIN"/>
</dbReference>
<dbReference type="OrthoDB" id="10249382at2759"/>
<evidence type="ECO:0000259" key="16">
    <source>
        <dbReference type="PROSITE" id="PS50196"/>
    </source>
</evidence>
<evidence type="ECO:0000256" key="13">
    <source>
        <dbReference type="ARBA" id="ARBA00033229"/>
    </source>
</evidence>
<dbReference type="Gene3D" id="3.30.1330.20">
    <property type="entry name" value="Tubulin/FtsZ, C-terminal domain"/>
    <property type="match status" value="1"/>
</dbReference>
<dbReference type="Pfam" id="PF00638">
    <property type="entry name" value="Ran_BP1"/>
    <property type="match status" value="1"/>
</dbReference>
<comment type="similarity">
    <text evidence="3">Belongs to the tubulin family.</text>
</comment>
<name>A0A367LFW8_9HYPO</name>
<dbReference type="GO" id="GO:0007020">
    <property type="term" value="P:microtubule nucleation"/>
    <property type="evidence" value="ECO:0007669"/>
    <property type="project" value="InterPro"/>
</dbReference>
<dbReference type="GO" id="GO:0000930">
    <property type="term" value="C:gamma-tubulin complex"/>
    <property type="evidence" value="ECO:0007669"/>
    <property type="project" value="InterPro"/>
</dbReference>
<evidence type="ECO:0000256" key="7">
    <source>
        <dbReference type="ARBA" id="ARBA00022701"/>
    </source>
</evidence>
<feature type="compositionally biased region" description="Basic and acidic residues" evidence="15">
    <location>
        <begin position="499"/>
        <end position="524"/>
    </location>
</feature>
<proteinExistence type="inferred from homology"/>
<dbReference type="PROSITE" id="PS50196">
    <property type="entry name" value="RANBD1"/>
    <property type="match status" value="1"/>
</dbReference>
<feature type="compositionally biased region" description="Basic and acidic residues" evidence="15">
    <location>
        <begin position="429"/>
        <end position="450"/>
    </location>
</feature>
<keyword evidence="10" id="KW-0460">Magnesium</keyword>
<keyword evidence="11" id="KW-0342">GTP-binding</keyword>
<dbReference type="Gene3D" id="3.40.50.1440">
    <property type="entry name" value="Tubulin/FtsZ, GTPase domain"/>
    <property type="match status" value="1"/>
</dbReference>
<dbReference type="FunFam" id="1.10.287.600:FF:000004">
    <property type="entry name" value="Tubulin gamma chain"/>
    <property type="match status" value="1"/>
</dbReference>
<evidence type="ECO:0000256" key="2">
    <source>
        <dbReference type="ARBA" id="ARBA00004317"/>
    </source>
</evidence>
<dbReference type="PANTHER" id="PTHR11588">
    <property type="entry name" value="TUBULIN"/>
    <property type="match status" value="1"/>
</dbReference>
<comment type="caution">
    <text evidence="17">The sequence shown here is derived from an EMBL/GenBank/DDBJ whole genome shotgun (WGS) entry which is preliminary data.</text>
</comment>
<dbReference type="GO" id="GO:0005874">
    <property type="term" value="C:microtubule"/>
    <property type="evidence" value="ECO:0007669"/>
    <property type="project" value="UniProtKB-KW"/>
</dbReference>
<feature type="compositionally biased region" description="Low complexity" evidence="15">
    <location>
        <begin position="562"/>
        <end position="577"/>
    </location>
</feature>
<evidence type="ECO:0000256" key="12">
    <source>
        <dbReference type="ARBA" id="ARBA00023212"/>
    </source>
</evidence>
<keyword evidence="8" id="KW-0479">Metal-binding</keyword>
<dbReference type="InterPro" id="IPR018316">
    <property type="entry name" value="Tubulin/FtsZ_2-layer-sand-dom"/>
</dbReference>
<feature type="compositionally biased region" description="Low complexity" evidence="15">
    <location>
        <begin position="686"/>
        <end position="707"/>
    </location>
</feature>
<dbReference type="Gene3D" id="2.30.29.30">
    <property type="entry name" value="Pleckstrin-homology domain (PH domain)/Phosphotyrosine-binding domain (PTB)"/>
    <property type="match status" value="1"/>
</dbReference>
<dbReference type="GO" id="GO:0005525">
    <property type="term" value="F:GTP binding"/>
    <property type="evidence" value="ECO:0007669"/>
    <property type="project" value="UniProtKB-KW"/>
</dbReference>
<feature type="compositionally biased region" description="Low complexity" evidence="15">
    <location>
        <begin position="474"/>
        <end position="486"/>
    </location>
</feature>
<feature type="compositionally biased region" description="Low complexity" evidence="15">
    <location>
        <begin position="304"/>
        <end position="313"/>
    </location>
</feature>
<feature type="region of interest" description="Disordered" evidence="15">
    <location>
        <begin position="1698"/>
        <end position="1721"/>
    </location>
</feature>
<comment type="subcellular location">
    <subcellularLocation>
        <location evidence="2">Cytoplasm</location>
        <location evidence="2">Cytoskeleton</location>
        <location evidence="2">Microtubule organizing center</location>
        <location evidence="2">Spindle pole body</location>
    </subcellularLocation>
</comment>
<keyword evidence="6" id="KW-0963">Cytoplasm</keyword>
<feature type="region of interest" description="Disordered" evidence="15">
    <location>
        <begin position="1"/>
        <end position="69"/>
    </location>
</feature>
<gene>
    <name evidence="17" type="ORF">L249_1036</name>
</gene>
<dbReference type="CDD" id="cd02188">
    <property type="entry name" value="gamma_tubulin"/>
    <property type="match status" value="1"/>
</dbReference>
<feature type="region of interest" description="Disordered" evidence="15">
    <location>
        <begin position="685"/>
        <end position="734"/>
    </location>
</feature>
<feature type="compositionally biased region" description="Low complexity" evidence="15">
    <location>
        <begin position="721"/>
        <end position="733"/>
    </location>
</feature>
<comment type="cofactor">
    <cofactor evidence="1">
        <name>Mg(2+)</name>
        <dbReference type="ChEBI" id="CHEBI:18420"/>
    </cofactor>
</comment>
<dbReference type="InterPro" id="IPR000217">
    <property type="entry name" value="Tubulin"/>
</dbReference>
<evidence type="ECO:0000256" key="10">
    <source>
        <dbReference type="ARBA" id="ARBA00022842"/>
    </source>
</evidence>
<dbReference type="EMBL" id="LKCN02000007">
    <property type="protein sequence ID" value="RCI13311.1"/>
    <property type="molecule type" value="Genomic_DNA"/>
</dbReference>
<feature type="compositionally biased region" description="Polar residues" evidence="15">
    <location>
        <begin position="487"/>
        <end position="496"/>
    </location>
</feature>
<dbReference type="PRINTS" id="PR01164">
    <property type="entry name" value="GAMMATUBULIN"/>
</dbReference>
<dbReference type="SMART" id="SM00160">
    <property type="entry name" value="RanBD"/>
    <property type="match status" value="1"/>
</dbReference>
<evidence type="ECO:0000256" key="11">
    <source>
        <dbReference type="ARBA" id="ARBA00023134"/>
    </source>
</evidence>
<evidence type="ECO:0000256" key="9">
    <source>
        <dbReference type="ARBA" id="ARBA00022741"/>
    </source>
</evidence>
<comment type="function">
    <text evidence="14">Tubulin is the major constituent of microtubules, a cylinder consisting of laterally associated linear protofilaments composed of alpha- and beta-tubulin heterodimers. Microtubules grow by the addition of GTP-tubulin dimers to the microtubule end, where a stabilizing cap forms. Below the cap, tubulin dimers are in GDP-bound state, owing to GTPase activity of alpha-tubulin.</text>
</comment>
<feature type="compositionally biased region" description="Polar residues" evidence="15">
    <location>
        <begin position="889"/>
        <end position="900"/>
    </location>
</feature>
<evidence type="ECO:0000256" key="3">
    <source>
        <dbReference type="ARBA" id="ARBA00009636"/>
    </source>
</evidence>
<dbReference type="InterPro" id="IPR002454">
    <property type="entry name" value="Gamma_tubulin"/>
</dbReference>
<feature type="compositionally biased region" description="Low complexity" evidence="15">
    <location>
        <begin position="351"/>
        <end position="360"/>
    </location>
</feature>
<dbReference type="InterPro" id="IPR023123">
    <property type="entry name" value="Tubulin_C"/>
</dbReference>
<feature type="domain" description="RanBD1" evidence="16">
    <location>
        <begin position="1026"/>
        <end position="1108"/>
    </location>
</feature>
<dbReference type="GO" id="GO:0031122">
    <property type="term" value="P:cytoplasmic microtubule organization"/>
    <property type="evidence" value="ECO:0007669"/>
    <property type="project" value="InterPro"/>
</dbReference>
<evidence type="ECO:0000256" key="8">
    <source>
        <dbReference type="ARBA" id="ARBA00022723"/>
    </source>
</evidence>
<keyword evidence="12" id="KW-0206">Cytoskeleton</keyword>
<evidence type="ECO:0000256" key="6">
    <source>
        <dbReference type="ARBA" id="ARBA00022490"/>
    </source>
</evidence>
<dbReference type="SUPFAM" id="SSF52490">
    <property type="entry name" value="Tubulin nucleotide-binding domain-like"/>
    <property type="match status" value="1"/>
</dbReference>
<feature type="compositionally biased region" description="Acidic residues" evidence="15">
    <location>
        <begin position="417"/>
        <end position="427"/>
    </location>
</feature>
<evidence type="ECO:0000256" key="5">
    <source>
        <dbReference type="ARBA" id="ARBA00018848"/>
    </source>
</evidence>
<feature type="compositionally biased region" description="Low complexity" evidence="15">
    <location>
        <begin position="902"/>
        <end position="914"/>
    </location>
</feature>
<dbReference type="GO" id="GO:0046872">
    <property type="term" value="F:metal ion binding"/>
    <property type="evidence" value="ECO:0007669"/>
    <property type="project" value="UniProtKB-KW"/>
</dbReference>
<dbReference type="STRING" id="1330021.A0A367LFW8"/>
<dbReference type="GO" id="GO:0005816">
    <property type="term" value="C:spindle pole body"/>
    <property type="evidence" value="ECO:0007669"/>
    <property type="project" value="UniProtKB-SubCell"/>
</dbReference>
<dbReference type="Gene3D" id="1.10.287.600">
    <property type="entry name" value="Helix hairpin bin"/>
    <property type="match status" value="1"/>
</dbReference>
<reference evidence="17 18" key="1">
    <citation type="journal article" date="2015" name="BMC Genomics">
        <title>Insights from the genome of Ophiocordyceps polyrhachis-furcata to pathogenicity and host specificity in insect fungi.</title>
        <authorList>
            <person name="Wichadakul D."/>
            <person name="Kobmoo N."/>
            <person name="Ingsriswang S."/>
            <person name="Tangphatsornruang S."/>
            <person name="Chantasingh D."/>
            <person name="Luangsa-ard J.J."/>
            <person name="Eurwilaichitr L."/>
        </authorList>
    </citation>
    <scope>NUCLEOTIDE SEQUENCE [LARGE SCALE GENOMIC DNA]</scope>
    <source>
        <strain evidence="17 18">BCC 54312</strain>
    </source>
</reference>
<feature type="compositionally biased region" description="Polar residues" evidence="15">
    <location>
        <begin position="828"/>
        <end position="839"/>
    </location>
</feature>
<evidence type="ECO:0000313" key="18">
    <source>
        <dbReference type="Proteomes" id="UP000253664"/>
    </source>
</evidence>
<dbReference type="CDD" id="cd13170">
    <property type="entry name" value="RanBD_NUP50"/>
    <property type="match status" value="1"/>
</dbReference>
<protein>
    <recommendedName>
        <fullName evidence="5">Tubulin gamma chain</fullName>
    </recommendedName>
    <alternativeName>
        <fullName evidence="13">Gamma-tubulin</fullName>
    </alternativeName>
</protein>
<feature type="region of interest" description="Disordered" evidence="15">
    <location>
        <begin position="864"/>
        <end position="1017"/>
    </location>
</feature>
<feature type="region of interest" description="Disordered" evidence="15">
    <location>
        <begin position="554"/>
        <end position="577"/>
    </location>
</feature>
<feature type="compositionally biased region" description="Polar residues" evidence="15">
    <location>
        <begin position="967"/>
        <end position="977"/>
    </location>
</feature>
<evidence type="ECO:0000256" key="1">
    <source>
        <dbReference type="ARBA" id="ARBA00001946"/>
    </source>
</evidence>
<accession>A0A367LFW8</accession>
<keyword evidence="9" id="KW-0547">Nucleotide-binding</keyword>
<comment type="subunit">
    <text evidence="4">Dimer of alpha and beta chains. A typical microtubule is a hollow water-filled tube with an outer diameter of 25 nm and an inner diameter of 15 nM. Alpha-beta heterodimers associate head-to-tail to form protofilaments running lengthwise along the microtubule wall with the beta-tubulin subunit facing the microtubule plus end conferring a structural polarity. Microtubules usually have 13 protofilaments but different protofilament numbers can be found in some organisms and specialized cells.</text>
</comment>
<dbReference type="SMART" id="SM00865">
    <property type="entry name" value="Tubulin_C"/>
    <property type="match status" value="1"/>
</dbReference>
<dbReference type="Proteomes" id="UP000253664">
    <property type="component" value="Unassembled WGS sequence"/>
</dbReference>
<dbReference type="SUPFAM" id="SSF55307">
    <property type="entry name" value="Tubulin C-terminal domain-like"/>
    <property type="match status" value="1"/>
</dbReference>
<dbReference type="SMART" id="SM00864">
    <property type="entry name" value="Tubulin"/>
    <property type="match status" value="1"/>
</dbReference>
<feature type="compositionally biased region" description="Low complexity" evidence="15">
    <location>
        <begin position="935"/>
        <end position="953"/>
    </location>
</feature>
<dbReference type="InterPro" id="IPR000156">
    <property type="entry name" value="Ran_bind_dom"/>
</dbReference>
<keyword evidence="7" id="KW-0493">Microtubule</keyword>
<feature type="region of interest" description="Disordered" evidence="15">
    <location>
        <begin position="598"/>
        <end position="667"/>
    </location>
</feature>
<keyword evidence="18" id="KW-1185">Reference proteome</keyword>
<dbReference type="SUPFAM" id="SSF50729">
    <property type="entry name" value="PH domain-like"/>
    <property type="match status" value="1"/>
</dbReference>